<dbReference type="GO" id="GO:0005509">
    <property type="term" value="F:calcium ion binding"/>
    <property type="evidence" value="ECO:0007669"/>
    <property type="project" value="InterPro"/>
</dbReference>
<evidence type="ECO:0000313" key="14">
    <source>
        <dbReference type="Ensembl" id="ENSMZEP00005027365.1"/>
    </source>
</evidence>
<reference evidence="14" key="1">
    <citation type="submission" date="2025-08" db="UniProtKB">
        <authorList>
            <consortium name="Ensembl"/>
        </authorList>
    </citation>
    <scope>IDENTIFICATION</scope>
</reference>
<feature type="transmembrane region" description="Helical" evidence="12">
    <location>
        <begin position="917"/>
        <end position="938"/>
    </location>
</feature>
<evidence type="ECO:0000256" key="3">
    <source>
        <dbReference type="ARBA" id="ARBA00022475"/>
    </source>
</evidence>
<dbReference type="PROSITE" id="PS50222">
    <property type="entry name" value="EF_HAND_2"/>
    <property type="match status" value="1"/>
</dbReference>
<keyword evidence="15" id="KW-1185">Reference proteome</keyword>
<keyword evidence="12" id="KW-0739">Sodium transport</keyword>
<dbReference type="SUPFAM" id="SSF81324">
    <property type="entry name" value="Voltage-gated potassium channels"/>
    <property type="match status" value="3"/>
</dbReference>
<feature type="transmembrane region" description="Helical" evidence="12">
    <location>
        <begin position="354"/>
        <end position="373"/>
    </location>
</feature>
<feature type="transmembrane region" description="Helical" evidence="12">
    <location>
        <begin position="1045"/>
        <end position="1065"/>
    </location>
</feature>
<dbReference type="GO" id="GO:0019228">
    <property type="term" value="P:neuronal action potential"/>
    <property type="evidence" value="ECO:0007669"/>
    <property type="project" value="TreeGrafter"/>
</dbReference>
<organism evidence="14 15">
    <name type="scientific">Maylandia zebra</name>
    <name type="common">zebra mbuna</name>
    <dbReference type="NCBI Taxonomy" id="106582"/>
    <lineage>
        <taxon>Eukaryota</taxon>
        <taxon>Metazoa</taxon>
        <taxon>Chordata</taxon>
        <taxon>Craniata</taxon>
        <taxon>Vertebrata</taxon>
        <taxon>Euteleostomi</taxon>
        <taxon>Actinopterygii</taxon>
        <taxon>Neopterygii</taxon>
        <taxon>Teleostei</taxon>
        <taxon>Neoteleostei</taxon>
        <taxon>Acanthomorphata</taxon>
        <taxon>Ovalentaria</taxon>
        <taxon>Cichlomorphae</taxon>
        <taxon>Cichliformes</taxon>
        <taxon>Cichlidae</taxon>
        <taxon>African cichlids</taxon>
        <taxon>Pseudocrenilabrinae</taxon>
        <taxon>Haplochromini</taxon>
        <taxon>Maylandia</taxon>
        <taxon>Maylandia zebra complex</taxon>
    </lineage>
</organism>
<feature type="transmembrane region" description="Helical" evidence="12">
    <location>
        <begin position="201"/>
        <end position="223"/>
    </location>
</feature>
<dbReference type="GO" id="GO:0005248">
    <property type="term" value="F:voltage-gated sodium channel activity"/>
    <property type="evidence" value="ECO:0007669"/>
    <property type="project" value="InterPro"/>
</dbReference>
<keyword evidence="6 12" id="KW-0851">Voltage-gated channel</keyword>
<feature type="transmembrane region" description="Helical" evidence="12">
    <location>
        <begin position="649"/>
        <end position="674"/>
    </location>
</feature>
<keyword evidence="4 12" id="KW-0812">Transmembrane</keyword>
<feature type="transmembrane region" description="Helical" evidence="12">
    <location>
        <begin position="178"/>
        <end position="195"/>
    </location>
</feature>
<evidence type="ECO:0000256" key="6">
    <source>
        <dbReference type="ARBA" id="ARBA00022882"/>
    </source>
</evidence>
<dbReference type="Gene3D" id="1.10.238.10">
    <property type="entry name" value="EF-hand"/>
    <property type="match status" value="1"/>
</dbReference>
<dbReference type="InterPro" id="IPR027359">
    <property type="entry name" value="Volt_channel_dom_sf"/>
</dbReference>
<dbReference type="Ensembl" id="ENSMZET00005028237.1">
    <property type="protein sequence ID" value="ENSMZEP00005027365.1"/>
    <property type="gene ID" value="ENSMZEG00005020400.1"/>
</dbReference>
<comment type="function">
    <text evidence="12">Mediates the voltage-dependent sodium ion permeability of excitable membranes. Assuming opened or closed conformations in response to the voltage difference across the membrane, the protein forms a sodium-selective channel through which Na(+) ions may pass in accordance with their electrochemical gradient.</text>
</comment>
<dbReference type="PRINTS" id="PR00170">
    <property type="entry name" value="NACHANNEL"/>
</dbReference>
<feature type="transmembrane region" description="Helical" evidence="12">
    <location>
        <begin position="855"/>
        <end position="873"/>
    </location>
</feature>
<evidence type="ECO:0000256" key="9">
    <source>
        <dbReference type="ARBA" id="ARBA00023136"/>
    </source>
</evidence>
<accession>A0A3P9CYE0</accession>
<feature type="transmembrane region" description="Helical" evidence="12">
    <location>
        <begin position="146"/>
        <end position="166"/>
    </location>
</feature>
<evidence type="ECO:0000256" key="11">
    <source>
        <dbReference type="ARBA" id="ARBA00023303"/>
    </source>
</evidence>
<evidence type="ECO:0000256" key="5">
    <source>
        <dbReference type="ARBA" id="ARBA00022737"/>
    </source>
</evidence>
<feature type="transmembrane region" description="Helical" evidence="12">
    <location>
        <begin position="1085"/>
        <end position="1108"/>
    </location>
</feature>
<dbReference type="InterPro" id="IPR043203">
    <property type="entry name" value="VGCC_Ca_Na"/>
</dbReference>
<feature type="domain" description="EF-hand" evidence="13">
    <location>
        <begin position="1424"/>
        <end position="1459"/>
    </location>
</feature>
<evidence type="ECO:0000256" key="4">
    <source>
        <dbReference type="ARBA" id="ARBA00022692"/>
    </source>
</evidence>
<dbReference type="GO" id="GO:0001518">
    <property type="term" value="C:voltage-gated sodium channel complex"/>
    <property type="evidence" value="ECO:0007669"/>
    <property type="project" value="UniProtKB-UniRule"/>
</dbReference>
<feature type="transmembrane region" description="Helical" evidence="12">
    <location>
        <begin position="885"/>
        <end position="905"/>
    </location>
</feature>
<comment type="caution">
    <text evidence="12">Lacks conserved residue(s) required for the propagation of feature annotation.</text>
</comment>
<keyword evidence="9 12" id="KW-0472">Membrane</keyword>
<feature type="transmembrane region" description="Helical" evidence="12">
    <location>
        <begin position="1196"/>
        <end position="1214"/>
    </location>
</feature>
<evidence type="ECO:0000256" key="1">
    <source>
        <dbReference type="ARBA" id="ARBA00004651"/>
    </source>
</evidence>
<evidence type="ECO:0000256" key="12">
    <source>
        <dbReference type="RuleBase" id="RU361132"/>
    </source>
</evidence>
<sequence>MASLLPPVGMEVFRCFTAVSKEVVQQRHEAEVKERKAQVRKPDQTCSSPGDWEVPPFHLWCPPPQLLCTPLEDLDPFYQSQKTFMVLSKGNIINRFSADSSCYLLSPFNPLRTIFSLNSHTFFSIFILLPKLLWCESSLSHVYVNRYVYMAIFVFEALVKVVARGFCVGRFTFLRDPWNWLDIIIISTLLVSQFVDLGKFAVLMTISLLLKIFTCTGAVFTGLKKTVEALVQSVKRLGCVIILTLFCLSILAMIGLQLFMGTLKNKCVIWSMNTNTTEFDFHIHTTSPGMMVVPRPDWPVSLLRQSDENYYYIPGHPDPLVCGNRSDTECCPDGFTCVKAGSNPNFGYTSYDSFFWSLMSLFRLMMHDFWEGLMQLTLRTAGKSYLIVFLFVFFPGCFFLLSLILAVVVMTRAEQEETRDAEAIQREEEFGRIVEVLKRREEEEVSKDSLLPQELGGRKYRTAIDRFSHATARGGSRGKPSALELRLLQRTSPHLQPFFAEEHHRPLCCTCTDAFLKGDCCGCWRWLKQQFHTFITNPFFDLVIIICIIVSTIFTAMEHYPMMEEFMETLVIAELVFRVIFAAEMIIKLVALGLHGYFQVRWHIFDFILVIISLVQLGLADVEGLSLLHSFLPFRVFRLARWWPMLHMFLKIVWASVGNLTLVLFITVFMFSVAGVQLFQSDYKANVCRISHDRQLPRWHMEDFFHTFMLVFRVLCGHCLESLWDCMEVSNDGMCVTFFMIVLIVGKLLVSDTEKDNKEEYLALSSVSSDQLTLDDNHTNMAAWEAPVAVAEIEFRTPENAEEKETQHVKQILLFLILEQNFMLKVNTDGTGRVWSNFRRACLCIVQHKFFEGSIVFIILLSCAALVFEDIYLGHRPVLQRVLKMADLVFTFVFLVEMLLKWIAFGFKKYFTSFWCWLDFLILDVSLFSLMGNMLGYTSRPLRALRTLRVPSRFKGMRVVLKVLAVTLPSMFSMLLVILVIWLVFSVIGVNLFAGKFSYCYNETSEELFSFYVVNNMAECFSLMDQNFSEVNWKTWTFNFDNVGMGFLSLLIMGTSSGWMDIMYAAVDSRQVEDQPRYEINVYMYLYFICFIIIGCFFTLNLFIRVIIDTIHQQRHKIGKHVFVTDQQQKYLSTIKKRFSEKRNKTVPRPQNCCLAWLFDLVTALYFEIFMVVVIFFNMVVLMVETDDQSEEKSLVLNWIHLILVAIFLVEFILKIIALRQHYFRNVLHIVDFVVLTLSIIGLFLADILEKYFVSPSLFSVMRLGRLFTLCGAFPHIRFARRIWMLIMGFVMSLPALFNIGLLFFLIVYTFSIIGMFNFAYVKHEMMIDDMFNFKTFGNSIISMTMITTSSGWDGLLSPIMNTPPDCDLRLPEPGNCANPTVGIVFFSSYILLFCLLVIHLFIVVILELFNTASPEDAEMLSDDHLQMFYETWRRFDPSGSQVIQYSELADFCDGLQDPLRIPKPNTIKLTHLNLPLFPGDQISCLDVLRTITTQVRSPGTEQFSTAFEGLSNSSLGDGIVQMDLNFNNKCKTILDEIAPFKSVRSTAYSDPWINDSTRSARRQYRKAERKWKKDKLQVSFLLLRESLSRYQVIVKAEKSKFLTTLLRPTLITPKLFSQLLIRS</sequence>
<feature type="transmembrane region" description="Helical" evidence="12">
    <location>
        <begin position="1296"/>
        <end position="1321"/>
    </location>
</feature>
<dbReference type="PANTHER" id="PTHR10037:SF223">
    <property type="entry name" value="SODIUM CHANNEL PROTEIN TYPE 4 SUBUNIT ALPHA"/>
    <property type="match status" value="1"/>
</dbReference>
<feature type="transmembrane region" description="Helical" evidence="12">
    <location>
        <begin position="575"/>
        <end position="598"/>
    </location>
</feature>
<protein>
    <recommendedName>
        <fullName evidence="12">Sodium channel protein</fullName>
    </recommendedName>
</protein>
<keyword evidence="7 12" id="KW-1133">Transmembrane helix</keyword>
<keyword evidence="2 12" id="KW-0813">Transport</keyword>
<keyword evidence="12" id="KW-0915">Sodium</keyword>
<dbReference type="PROSITE" id="PS00018">
    <property type="entry name" value="EF_HAND_1"/>
    <property type="match status" value="1"/>
</dbReference>
<dbReference type="Pfam" id="PF00520">
    <property type="entry name" value="Ion_trans"/>
    <property type="match status" value="4"/>
</dbReference>
<dbReference type="InterPro" id="IPR005821">
    <property type="entry name" value="Ion_trans_dom"/>
</dbReference>
<dbReference type="GeneTree" id="ENSGT00940000167873"/>
<feature type="transmembrane region" description="Helical" evidence="12">
    <location>
        <begin position="1390"/>
        <end position="1410"/>
    </location>
</feature>
<reference evidence="14" key="2">
    <citation type="submission" date="2025-09" db="UniProtKB">
        <authorList>
            <consortium name="Ensembl"/>
        </authorList>
    </citation>
    <scope>IDENTIFICATION</scope>
</reference>
<dbReference type="CDD" id="cd13433">
    <property type="entry name" value="Na_channel_gate"/>
    <property type="match status" value="1"/>
</dbReference>
<feature type="transmembrane region" description="Helical" evidence="12">
    <location>
        <begin position="1155"/>
        <end position="1184"/>
    </location>
</feature>
<feature type="transmembrane region" description="Helical" evidence="12">
    <location>
        <begin position="1226"/>
        <end position="1246"/>
    </location>
</feature>
<keyword evidence="12" id="KW-0894">Sodium channel</keyword>
<evidence type="ECO:0000259" key="13">
    <source>
        <dbReference type="PROSITE" id="PS50222"/>
    </source>
</evidence>
<dbReference type="InterPro" id="IPR001696">
    <property type="entry name" value="Na_channel_asu"/>
</dbReference>
<feature type="transmembrane region" description="Helical" evidence="12">
    <location>
        <begin position="959"/>
        <end position="988"/>
    </location>
</feature>
<dbReference type="FunFam" id="1.20.120.350:FF:000068">
    <property type="entry name" value="Sodium channel protein"/>
    <property type="match status" value="1"/>
</dbReference>
<dbReference type="Gene3D" id="1.20.120.350">
    <property type="entry name" value="Voltage-gated potassium channels. Chain C"/>
    <property type="match status" value="4"/>
</dbReference>
<keyword evidence="8 12" id="KW-0406">Ion transport</keyword>
<evidence type="ECO:0000256" key="10">
    <source>
        <dbReference type="ARBA" id="ARBA00023157"/>
    </source>
</evidence>
<dbReference type="InterPro" id="IPR044564">
    <property type="entry name" value="Na_chnl_inactivation_gate"/>
</dbReference>
<feature type="transmembrane region" description="Helical" evidence="12">
    <location>
        <begin position="604"/>
        <end position="628"/>
    </location>
</feature>
<dbReference type="PANTHER" id="PTHR10037">
    <property type="entry name" value="VOLTAGE-GATED CATION CHANNEL CALCIUM AND SODIUM"/>
    <property type="match status" value="1"/>
</dbReference>
<feature type="transmembrane region" description="Helical" evidence="12">
    <location>
        <begin position="385"/>
        <end position="410"/>
    </location>
</feature>
<evidence type="ECO:0000256" key="7">
    <source>
        <dbReference type="ARBA" id="ARBA00022989"/>
    </source>
</evidence>
<feature type="transmembrane region" description="Helical" evidence="12">
    <location>
        <begin position="114"/>
        <end position="134"/>
    </location>
</feature>
<keyword evidence="10" id="KW-1015">Disulfide bond</keyword>
<proteinExistence type="inferred from homology"/>
<dbReference type="Gene3D" id="1.10.287.70">
    <property type="match status" value="4"/>
</dbReference>
<evidence type="ECO:0000256" key="8">
    <source>
        <dbReference type="ARBA" id="ARBA00023065"/>
    </source>
</evidence>
<keyword evidence="5" id="KW-0677">Repeat</keyword>
<comment type="similarity">
    <text evidence="12">Belongs to the sodium channel (TC 1.A.1.10) family.</text>
</comment>
<dbReference type="InterPro" id="IPR018247">
    <property type="entry name" value="EF_Hand_1_Ca_BS"/>
</dbReference>
<dbReference type="GO" id="GO:0086010">
    <property type="term" value="P:membrane depolarization during action potential"/>
    <property type="evidence" value="ECO:0007669"/>
    <property type="project" value="TreeGrafter"/>
</dbReference>
<keyword evidence="11 12" id="KW-0407">Ion channel</keyword>
<dbReference type="Proteomes" id="UP000265160">
    <property type="component" value="Unplaced"/>
</dbReference>
<comment type="subcellular location">
    <subcellularLocation>
        <location evidence="1 12">Cell membrane</location>
        <topology evidence="1 12">Multi-pass membrane protein</topology>
    </subcellularLocation>
</comment>
<feature type="transmembrane region" description="Helical" evidence="12">
    <location>
        <begin position="235"/>
        <end position="256"/>
    </location>
</feature>
<name>A0A3P9CYE0_9CICH</name>
<feature type="transmembrane region" description="Helical" evidence="12">
    <location>
        <begin position="534"/>
        <end position="554"/>
    </location>
</feature>
<evidence type="ECO:0000256" key="2">
    <source>
        <dbReference type="ARBA" id="ARBA00022448"/>
    </source>
</evidence>
<evidence type="ECO:0000313" key="15">
    <source>
        <dbReference type="Proteomes" id="UP000265160"/>
    </source>
</evidence>
<keyword evidence="3" id="KW-1003">Cell membrane</keyword>
<dbReference type="InterPro" id="IPR002048">
    <property type="entry name" value="EF_hand_dom"/>
</dbReference>